<evidence type="ECO:0000313" key="4">
    <source>
        <dbReference type="Proteomes" id="UP001519343"/>
    </source>
</evidence>
<feature type="transmembrane region" description="Helical" evidence="1">
    <location>
        <begin position="74"/>
        <end position="104"/>
    </location>
</feature>
<keyword evidence="1" id="KW-0472">Membrane</keyword>
<dbReference type="Proteomes" id="UP001519343">
    <property type="component" value="Unassembled WGS sequence"/>
</dbReference>
<feature type="transmembrane region" description="Helical" evidence="1">
    <location>
        <begin position="43"/>
        <end position="67"/>
    </location>
</feature>
<evidence type="ECO:0000313" key="3">
    <source>
        <dbReference type="EMBL" id="MBP1930215.1"/>
    </source>
</evidence>
<evidence type="ECO:0000256" key="1">
    <source>
        <dbReference type="SAM" id="Phobius"/>
    </source>
</evidence>
<keyword evidence="1" id="KW-0812">Transmembrane</keyword>
<reference evidence="3 4" key="1">
    <citation type="submission" date="2021-03" db="EMBL/GenBank/DDBJ databases">
        <title>Genomic Encyclopedia of Type Strains, Phase IV (KMG-IV): sequencing the most valuable type-strain genomes for metagenomic binning, comparative biology and taxonomic classification.</title>
        <authorList>
            <person name="Goeker M."/>
        </authorList>
    </citation>
    <scope>NUCLEOTIDE SEQUENCE [LARGE SCALE GENOMIC DNA]</scope>
    <source>
        <strain evidence="3 4">DSM 24738</strain>
    </source>
</reference>
<dbReference type="RefSeq" id="WP_425340298.1">
    <property type="nucleotide sequence ID" value="NZ_JAGGKT010000001.1"/>
</dbReference>
<organism evidence="3 4">
    <name type="scientific">Ammoniphilus resinae</name>
    <dbReference type="NCBI Taxonomy" id="861532"/>
    <lineage>
        <taxon>Bacteria</taxon>
        <taxon>Bacillati</taxon>
        <taxon>Bacillota</taxon>
        <taxon>Bacilli</taxon>
        <taxon>Bacillales</taxon>
        <taxon>Paenibacillaceae</taxon>
        <taxon>Aneurinibacillus group</taxon>
        <taxon>Ammoniphilus</taxon>
    </lineage>
</organism>
<evidence type="ECO:0000259" key="2">
    <source>
        <dbReference type="Pfam" id="PF18902"/>
    </source>
</evidence>
<feature type="domain" description="DUF5658" evidence="2">
    <location>
        <begin position="14"/>
        <end position="99"/>
    </location>
</feature>
<dbReference type="InterPro" id="IPR043717">
    <property type="entry name" value="DUF5658"/>
</dbReference>
<comment type="caution">
    <text evidence="3">The sequence shown here is derived from an EMBL/GenBank/DDBJ whole genome shotgun (WGS) entry which is preliminary data.</text>
</comment>
<dbReference type="EMBL" id="JAGGKT010000001">
    <property type="protein sequence ID" value="MBP1930215.1"/>
    <property type="molecule type" value="Genomic_DNA"/>
</dbReference>
<proteinExistence type="predicted"/>
<keyword evidence="4" id="KW-1185">Reference proteome</keyword>
<name>A0ABS4GIY4_9BACL</name>
<dbReference type="Pfam" id="PF18902">
    <property type="entry name" value="DUF5658"/>
    <property type="match status" value="1"/>
</dbReference>
<gene>
    <name evidence="3" type="ORF">J2Z37_000202</name>
</gene>
<sequence>MTVTPPIKTICFSLLFLCVLDTLITNWGLLTDQIKEINPIMNFIYFELGISIFFIVKLGLPVLLLFIHKMIRSIFLYIGLLITTCFYIIILFLHIHWIFVAYLIP</sequence>
<keyword evidence="1" id="KW-1133">Transmembrane helix</keyword>
<feature type="transmembrane region" description="Helical" evidence="1">
    <location>
        <begin position="12"/>
        <end position="31"/>
    </location>
</feature>
<protein>
    <recommendedName>
        <fullName evidence="2">DUF5658 domain-containing protein</fullName>
    </recommendedName>
</protein>
<accession>A0ABS4GIY4</accession>